<comment type="caution">
    <text evidence="1">The sequence shown here is derived from an EMBL/GenBank/DDBJ whole genome shotgun (WGS) entry which is preliminary data.</text>
</comment>
<keyword evidence="2" id="KW-1185">Reference proteome</keyword>
<evidence type="ECO:0000313" key="2">
    <source>
        <dbReference type="Proteomes" id="UP001470230"/>
    </source>
</evidence>
<name>A0ABR2KIV6_9EUKA</name>
<organism evidence="1 2">
    <name type="scientific">Tritrichomonas musculus</name>
    <dbReference type="NCBI Taxonomy" id="1915356"/>
    <lineage>
        <taxon>Eukaryota</taxon>
        <taxon>Metamonada</taxon>
        <taxon>Parabasalia</taxon>
        <taxon>Tritrichomonadida</taxon>
        <taxon>Tritrichomonadidae</taxon>
        <taxon>Tritrichomonas</taxon>
    </lineage>
</organism>
<accession>A0ABR2KIV6</accession>
<evidence type="ECO:0000313" key="1">
    <source>
        <dbReference type="EMBL" id="KAK8891069.1"/>
    </source>
</evidence>
<dbReference type="InterPro" id="IPR016024">
    <property type="entry name" value="ARM-type_fold"/>
</dbReference>
<dbReference type="Gene3D" id="1.25.10.10">
    <property type="entry name" value="Leucine-rich Repeat Variant"/>
    <property type="match status" value="2"/>
</dbReference>
<dbReference type="EMBL" id="JAPFFF010000004">
    <property type="protein sequence ID" value="KAK8891069.1"/>
    <property type="molecule type" value="Genomic_DNA"/>
</dbReference>
<gene>
    <name evidence="1" type="ORF">M9Y10_028274</name>
</gene>
<protein>
    <recommendedName>
        <fullName evidence="3">Importin N-terminal domain-containing protein</fullName>
    </recommendedName>
</protein>
<dbReference type="SUPFAM" id="SSF48371">
    <property type="entry name" value="ARM repeat"/>
    <property type="match status" value="2"/>
</dbReference>
<proteinExistence type="predicted"/>
<sequence length="1012" mass="113601">MTNIADLYLQALIPDNNTVAQATSALLEKYNDANSIFQVLEILQSNSNPLIRRQAAIGLKTILHNFWYGYSKTPSAQNIIDSIINSLKNESEQLTRHLIIYALDPICSHREDIWPRLIDDLALNCIQSDDLAILDIGLSLYEMIIPHLKENLIGEVLPPLSEKIAFVFQAPNDLIPTSSNLILQLFKIFTPNIPECLVNLVEVLFTCFRVFLQTQHPQVNVIANNLSEIVSMEGTSTSTRHLIYLLEVANDPSIPPFVIHHIFTPIEEIIKNKYMVPFIYKYIPDLLSTVFKCASLTFIDDCITEQSDSSYIYGILDFIQIDKEEGNALFSVFSQLFSNSSIQVSFSSLLAFQFFIDNYPHIVTNNLKQMVSFLIEQSTITNHHCLCEQSMICIHYLINVVNGGLIGYSDSLLQAIINAISVDHDQLVIEGLTALSEFFRTLDFDHSLISNILNLLISKIRKSPEIMNGCISALNAIILVSGSDISPFATQLAPLFFEIIQMSENRNPQMKSYASESIAGLLKNAPAEMSEFLGQSMQLMIQLITTSEDPSDLDSAISVFLILADSQIPQITSTLQIAMEKSIRMLQIECPAISLNENDVESSLDPVYSAKQTAMKFINSFVIAHPESFASCAEPITNLLITHINECYEPHTRLIAIKTLASFGVVKLINPANIANEFLQMDLLYDDDPMVVTKVFSSVTKFLSPEIPPEILSNYIEIAIKGLRNKLQCQAPENIESYEFDSYEFDRSIFKFFSKIAQTHINIYPVIKLLQVYTHKVKKSNTTDFIILEVASFANYLIAIKKSELNINEIIPPQINQIIVHSILNSLKYCNGTTAPLPLFAVKELFKAGVFDIDPSFTEPTFQAINLICSMENAGQPTFDETIAATASLLFVLFSLMGENFNVQNYLNFMISSLPIKFKRYAEDVYLSLIQLFQKYPQVFTPFVHQIILGVAKTLALSDGSLTTAGLSIDVINQLSVFFKALITNVPESNQIISETITNQNELNRLTHRISQ</sequence>
<dbReference type="Proteomes" id="UP001470230">
    <property type="component" value="Unassembled WGS sequence"/>
</dbReference>
<dbReference type="InterPro" id="IPR011989">
    <property type="entry name" value="ARM-like"/>
</dbReference>
<evidence type="ECO:0008006" key="3">
    <source>
        <dbReference type="Google" id="ProtNLM"/>
    </source>
</evidence>
<reference evidence="1 2" key="1">
    <citation type="submission" date="2024-04" db="EMBL/GenBank/DDBJ databases">
        <title>Tritrichomonas musculus Genome.</title>
        <authorList>
            <person name="Alves-Ferreira E."/>
            <person name="Grigg M."/>
            <person name="Lorenzi H."/>
            <person name="Galac M."/>
        </authorList>
    </citation>
    <scope>NUCLEOTIDE SEQUENCE [LARGE SCALE GENOMIC DNA]</scope>
    <source>
        <strain evidence="1 2">EAF2021</strain>
    </source>
</reference>